<evidence type="ECO:0008006" key="3">
    <source>
        <dbReference type="Google" id="ProtNLM"/>
    </source>
</evidence>
<proteinExistence type="predicted"/>
<keyword evidence="2" id="KW-1185">Reference proteome</keyword>
<name>A0ABW1CJR1_9ACTN</name>
<organism evidence="1 2">
    <name type="scientific">Nonomuraea insulae</name>
    <dbReference type="NCBI Taxonomy" id="1616787"/>
    <lineage>
        <taxon>Bacteria</taxon>
        <taxon>Bacillati</taxon>
        <taxon>Actinomycetota</taxon>
        <taxon>Actinomycetes</taxon>
        <taxon>Streptosporangiales</taxon>
        <taxon>Streptosporangiaceae</taxon>
        <taxon>Nonomuraea</taxon>
    </lineage>
</organism>
<accession>A0ABW1CJR1</accession>
<protein>
    <recommendedName>
        <fullName evidence="3">ESAT-6 protein secretion system EspG family protein</fullName>
    </recommendedName>
</protein>
<sequence length="254" mass="27884">MTVESLLERARTAYVPVIALTDEELTVLDGPETDQIAPRPWYDSQDPAARDTACMVALRSLVARGIARPEPTGHDDDDLALLLSDDLQDLLAARRTPRHIVMAERVLAESRQARVFYIGPGPVAVEENVNESGLHGLAVGPIERLADRFAEFCDPDGGAGKRQESGLRRVPLTDIARGVGQDIFAEALAITQISHHRLSSSDEIEERRWTIYAPRGRVVLAVPETDGDDGVLALTDLGPRELREHLLDLLRPPV</sequence>
<reference evidence="2" key="1">
    <citation type="journal article" date="2019" name="Int. J. Syst. Evol. Microbiol.">
        <title>The Global Catalogue of Microorganisms (GCM) 10K type strain sequencing project: providing services to taxonomists for standard genome sequencing and annotation.</title>
        <authorList>
            <consortium name="The Broad Institute Genomics Platform"/>
            <consortium name="The Broad Institute Genome Sequencing Center for Infectious Disease"/>
            <person name="Wu L."/>
            <person name="Ma J."/>
        </authorList>
    </citation>
    <scope>NUCLEOTIDE SEQUENCE [LARGE SCALE GENOMIC DNA]</scope>
    <source>
        <strain evidence="2">CCUG 53903</strain>
    </source>
</reference>
<comment type="caution">
    <text evidence="1">The sequence shown here is derived from an EMBL/GenBank/DDBJ whole genome shotgun (WGS) entry which is preliminary data.</text>
</comment>
<evidence type="ECO:0000313" key="2">
    <source>
        <dbReference type="Proteomes" id="UP001596058"/>
    </source>
</evidence>
<dbReference type="EMBL" id="JBHSPA010000023">
    <property type="protein sequence ID" value="MFC5825853.1"/>
    <property type="molecule type" value="Genomic_DNA"/>
</dbReference>
<gene>
    <name evidence="1" type="ORF">ACFPZ3_18480</name>
</gene>
<dbReference type="RefSeq" id="WP_379515368.1">
    <property type="nucleotide sequence ID" value="NZ_JBHSPA010000023.1"/>
</dbReference>
<evidence type="ECO:0000313" key="1">
    <source>
        <dbReference type="EMBL" id="MFC5825853.1"/>
    </source>
</evidence>
<dbReference type="Proteomes" id="UP001596058">
    <property type="component" value="Unassembled WGS sequence"/>
</dbReference>